<dbReference type="EMBL" id="JAAGSV010000048">
    <property type="protein sequence ID" value="NDX68702.1"/>
    <property type="molecule type" value="Genomic_DNA"/>
</dbReference>
<gene>
    <name evidence="1" type="ORF">G3N38_19820</name>
</gene>
<dbReference type="AlphaFoldDB" id="A0A6B2QLE6"/>
<reference evidence="1" key="1">
    <citation type="submission" date="2020-02" db="EMBL/GenBank/DDBJ databases">
        <title>Whole genome shot-gun sequencing of clinical Carbapenem resistant A. baumannii.</title>
        <authorList>
            <person name="Veeraraghavan B."/>
            <person name="Mathur P."/>
            <person name="Vijayakumar S."/>
            <person name="Vasudevan K."/>
            <person name="Lincy M."/>
            <person name="Kirubananthan A."/>
        </authorList>
    </citation>
    <scope>NUCLEOTIDE SEQUENCE</scope>
    <source>
        <strain evidence="1">SP1713</strain>
    </source>
</reference>
<protein>
    <submittedName>
        <fullName evidence="1">Uncharacterized protein</fullName>
    </submittedName>
</protein>
<name>A0A6B2QLE6_ACIBA</name>
<proteinExistence type="predicted"/>
<sequence length="160" mass="17414">MADIPDAILSSYNGAVEVLQAGNYSQAQILGFFNVLQKTYVQLKSNKSTSLDETIENIEESIPFLAALLPSLNNKSELYTFIGLLLQFFSMFIGNQPQTVNNFNAPVVIINESEQKAPARPSMECIQPIPKKSTGMCACGSGLVSQLCCNNSVKSNLKTI</sequence>
<organism evidence="1">
    <name type="scientific">Acinetobacter baumannii</name>
    <dbReference type="NCBI Taxonomy" id="470"/>
    <lineage>
        <taxon>Bacteria</taxon>
        <taxon>Pseudomonadati</taxon>
        <taxon>Pseudomonadota</taxon>
        <taxon>Gammaproteobacteria</taxon>
        <taxon>Moraxellales</taxon>
        <taxon>Moraxellaceae</taxon>
        <taxon>Acinetobacter</taxon>
        <taxon>Acinetobacter calcoaceticus/baumannii complex</taxon>
    </lineage>
</organism>
<comment type="caution">
    <text evidence="1">The sequence shown here is derived from an EMBL/GenBank/DDBJ whole genome shotgun (WGS) entry which is preliminary data.</text>
</comment>
<evidence type="ECO:0000313" key="1">
    <source>
        <dbReference type="EMBL" id="NDX68702.1"/>
    </source>
</evidence>
<accession>A0A6B2QLE6</accession>
<dbReference type="RefSeq" id="WP_163071732.1">
    <property type="nucleotide sequence ID" value="NZ_CP050420.1"/>
</dbReference>